<dbReference type="GO" id="GO:0005886">
    <property type="term" value="C:plasma membrane"/>
    <property type="evidence" value="ECO:0007669"/>
    <property type="project" value="TreeGrafter"/>
</dbReference>
<dbReference type="PROSITE" id="PS50893">
    <property type="entry name" value="ABC_TRANSPORTER_2"/>
    <property type="match status" value="1"/>
</dbReference>
<dbReference type="GO" id="GO:1903806">
    <property type="term" value="P:L-isoleucine import across plasma membrane"/>
    <property type="evidence" value="ECO:0007669"/>
    <property type="project" value="TreeGrafter"/>
</dbReference>
<evidence type="ECO:0000259" key="4">
    <source>
        <dbReference type="PROSITE" id="PS50893"/>
    </source>
</evidence>
<dbReference type="FunFam" id="3.40.50.300:FF:000421">
    <property type="entry name" value="Branched-chain amino acid ABC transporter ATP-binding protein"/>
    <property type="match status" value="1"/>
</dbReference>
<dbReference type="InterPro" id="IPR051120">
    <property type="entry name" value="ABC_AA/LPS_Transport"/>
</dbReference>
<dbReference type="SMART" id="SM00382">
    <property type="entry name" value="AAA"/>
    <property type="match status" value="1"/>
</dbReference>
<dbReference type="GO" id="GO:0015188">
    <property type="term" value="F:L-isoleucine transmembrane transporter activity"/>
    <property type="evidence" value="ECO:0007669"/>
    <property type="project" value="TreeGrafter"/>
</dbReference>
<dbReference type="GO" id="GO:0042941">
    <property type="term" value="P:D-alanine transmembrane transport"/>
    <property type="evidence" value="ECO:0007669"/>
    <property type="project" value="TreeGrafter"/>
</dbReference>
<organism evidence="5 6">
    <name type="scientific">Ligaoa zhengdingensis</name>
    <dbReference type="NCBI Taxonomy" id="2763658"/>
    <lineage>
        <taxon>Bacteria</taxon>
        <taxon>Bacillati</taxon>
        <taxon>Bacillota</taxon>
        <taxon>Clostridia</taxon>
        <taxon>Eubacteriales</taxon>
        <taxon>Oscillospiraceae</taxon>
        <taxon>Ligaoa</taxon>
    </lineage>
</organism>
<keyword evidence="6" id="KW-1185">Reference proteome</keyword>
<dbReference type="SUPFAM" id="SSF52540">
    <property type="entry name" value="P-loop containing nucleoside triphosphate hydrolases"/>
    <property type="match status" value="1"/>
</dbReference>
<dbReference type="GO" id="GO:0005524">
    <property type="term" value="F:ATP binding"/>
    <property type="evidence" value="ECO:0007669"/>
    <property type="project" value="UniProtKB-KW"/>
</dbReference>
<dbReference type="InterPro" id="IPR003593">
    <property type="entry name" value="AAA+_ATPase"/>
</dbReference>
<reference evidence="5" key="1">
    <citation type="submission" date="2020-08" db="EMBL/GenBank/DDBJ databases">
        <title>Genome public.</title>
        <authorList>
            <person name="Liu C."/>
            <person name="Sun Q."/>
        </authorList>
    </citation>
    <scope>NUCLEOTIDE SEQUENCE</scope>
    <source>
        <strain evidence="5">NSJ-31</strain>
    </source>
</reference>
<sequence length="257" mass="28312">MTESVLKVEHLGIAFGGLKAVEDFHLEIGKSELVGLIGPNGAGKTTIFNLLTGVYQPTEGAIYLDGVPMVGKKPHQMVAAGIARTFQNIRLFKELTVLENVMVSFNHTMKYSILSGILRTKNYWKEEAAAQRRALDLLRVMHMEDYADQVAANLPYGQQRKLEIARALATGAKILLLDEPAAGMNPTETTQLMDAIQTIREKFQISVLLIEHDMSLVMSVCERIVVIDYGHIIATGTPFEIANNPKVIGAYLGTDDQ</sequence>
<gene>
    <name evidence="5" type="ORF">H8711_08945</name>
</gene>
<proteinExistence type="predicted"/>
<dbReference type="InterPro" id="IPR003439">
    <property type="entry name" value="ABC_transporter-like_ATP-bd"/>
</dbReference>
<evidence type="ECO:0000313" key="5">
    <source>
        <dbReference type="EMBL" id="MBC8547055.1"/>
    </source>
</evidence>
<dbReference type="Gene3D" id="3.40.50.300">
    <property type="entry name" value="P-loop containing nucleotide triphosphate hydrolases"/>
    <property type="match status" value="1"/>
</dbReference>
<dbReference type="InterPro" id="IPR032823">
    <property type="entry name" value="BCA_ABC_TP_C"/>
</dbReference>
<dbReference type="InterPro" id="IPR027417">
    <property type="entry name" value="P-loop_NTPase"/>
</dbReference>
<keyword evidence="3 5" id="KW-0067">ATP-binding</keyword>
<dbReference type="Proteomes" id="UP000653127">
    <property type="component" value="Unassembled WGS sequence"/>
</dbReference>
<dbReference type="GO" id="GO:0015808">
    <property type="term" value="P:L-alanine transport"/>
    <property type="evidence" value="ECO:0007669"/>
    <property type="project" value="TreeGrafter"/>
</dbReference>
<feature type="domain" description="ABC transporter" evidence="4">
    <location>
        <begin position="6"/>
        <end position="254"/>
    </location>
</feature>
<dbReference type="PANTHER" id="PTHR45772:SF7">
    <property type="entry name" value="AMINO ACID ABC TRANSPORTER ATP-BINDING PROTEIN"/>
    <property type="match status" value="1"/>
</dbReference>
<comment type="caution">
    <text evidence="5">The sequence shown here is derived from an EMBL/GenBank/DDBJ whole genome shotgun (WGS) entry which is preliminary data.</text>
</comment>
<evidence type="ECO:0000313" key="6">
    <source>
        <dbReference type="Proteomes" id="UP000653127"/>
    </source>
</evidence>
<keyword evidence="1" id="KW-0813">Transport</keyword>
<accession>A0A926I540</accession>
<dbReference type="GO" id="GO:0016887">
    <property type="term" value="F:ATP hydrolysis activity"/>
    <property type="evidence" value="ECO:0007669"/>
    <property type="project" value="InterPro"/>
</dbReference>
<evidence type="ECO:0000256" key="1">
    <source>
        <dbReference type="ARBA" id="ARBA00022448"/>
    </source>
</evidence>
<dbReference type="AlphaFoldDB" id="A0A926I540"/>
<dbReference type="GO" id="GO:0015192">
    <property type="term" value="F:L-phenylalanine transmembrane transporter activity"/>
    <property type="evidence" value="ECO:0007669"/>
    <property type="project" value="TreeGrafter"/>
</dbReference>
<evidence type="ECO:0000256" key="2">
    <source>
        <dbReference type="ARBA" id="ARBA00022741"/>
    </source>
</evidence>
<dbReference type="RefSeq" id="WP_249283130.1">
    <property type="nucleotide sequence ID" value="NZ_JACRST010000013.1"/>
</dbReference>
<dbReference type="GO" id="GO:0005304">
    <property type="term" value="F:L-valine transmembrane transporter activity"/>
    <property type="evidence" value="ECO:0007669"/>
    <property type="project" value="TreeGrafter"/>
</dbReference>
<dbReference type="EMBL" id="JACRST010000013">
    <property type="protein sequence ID" value="MBC8547055.1"/>
    <property type="molecule type" value="Genomic_DNA"/>
</dbReference>
<dbReference type="CDD" id="cd03219">
    <property type="entry name" value="ABC_Mj1267_LivG_branched"/>
    <property type="match status" value="1"/>
</dbReference>
<name>A0A926I540_9FIRM</name>
<evidence type="ECO:0000256" key="3">
    <source>
        <dbReference type="ARBA" id="ARBA00022840"/>
    </source>
</evidence>
<dbReference type="GO" id="GO:1903805">
    <property type="term" value="P:L-valine import across plasma membrane"/>
    <property type="evidence" value="ECO:0007669"/>
    <property type="project" value="TreeGrafter"/>
</dbReference>
<dbReference type="Pfam" id="PF12399">
    <property type="entry name" value="BCA_ABC_TP_C"/>
    <property type="match status" value="1"/>
</dbReference>
<dbReference type="PANTHER" id="PTHR45772">
    <property type="entry name" value="CONSERVED COMPONENT OF ABC TRANSPORTER FOR NATURAL AMINO ACIDS-RELATED"/>
    <property type="match status" value="1"/>
</dbReference>
<protein>
    <submittedName>
        <fullName evidence="5">ABC transporter ATP-binding protein</fullName>
    </submittedName>
</protein>
<keyword evidence="2" id="KW-0547">Nucleotide-binding</keyword>
<dbReference type="Pfam" id="PF00005">
    <property type="entry name" value="ABC_tran"/>
    <property type="match status" value="1"/>
</dbReference>